<feature type="non-terminal residue" evidence="11">
    <location>
        <position position="276"/>
    </location>
</feature>
<organism evidence="11 12">
    <name type="scientific">Candidula unifasciata</name>
    <dbReference type="NCBI Taxonomy" id="100452"/>
    <lineage>
        <taxon>Eukaryota</taxon>
        <taxon>Metazoa</taxon>
        <taxon>Spiralia</taxon>
        <taxon>Lophotrochozoa</taxon>
        <taxon>Mollusca</taxon>
        <taxon>Gastropoda</taxon>
        <taxon>Heterobranchia</taxon>
        <taxon>Euthyneura</taxon>
        <taxon>Panpulmonata</taxon>
        <taxon>Eupulmonata</taxon>
        <taxon>Stylommatophora</taxon>
        <taxon>Helicina</taxon>
        <taxon>Helicoidea</taxon>
        <taxon>Geomitridae</taxon>
        <taxon>Candidula</taxon>
    </lineage>
</organism>
<reference evidence="11" key="1">
    <citation type="submission" date="2021-04" db="EMBL/GenBank/DDBJ databases">
        <authorList>
            <consortium name="Molecular Ecology Group"/>
        </authorList>
    </citation>
    <scope>NUCLEOTIDE SEQUENCE</scope>
</reference>
<comment type="caution">
    <text evidence="11">The sequence shown here is derived from an EMBL/GenBank/DDBJ whole genome shotgun (WGS) entry which is preliminary data.</text>
</comment>
<keyword evidence="12" id="KW-1185">Reference proteome</keyword>
<dbReference type="InterPro" id="IPR012936">
    <property type="entry name" value="Erv_C"/>
</dbReference>
<dbReference type="GO" id="GO:0033116">
    <property type="term" value="C:endoplasmic reticulum-Golgi intermediate compartment membrane"/>
    <property type="evidence" value="ECO:0007669"/>
    <property type="project" value="UniProtKB-SubCell"/>
</dbReference>
<gene>
    <name evidence="11" type="ORF">CUNI_LOCUS11249</name>
</gene>
<dbReference type="GO" id="GO:0006888">
    <property type="term" value="P:endoplasmic reticulum to Golgi vesicle-mediated transport"/>
    <property type="evidence" value="ECO:0007669"/>
    <property type="project" value="TreeGrafter"/>
</dbReference>
<evidence type="ECO:0000259" key="10">
    <source>
        <dbReference type="Pfam" id="PF13850"/>
    </source>
</evidence>
<evidence type="ECO:0000313" key="11">
    <source>
        <dbReference type="EMBL" id="CAG5125691.1"/>
    </source>
</evidence>
<dbReference type="Proteomes" id="UP000678393">
    <property type="component" value="Unassembled WGS sequence"/>
</dbReference>
<dbReference type="OrthoDB" id="270930at2759"/>
<evidence type="ECO:0000256" key="2">
    <source>
        <dbReference type="ARBA" id="ARBA00004457"/>
    </source>
</evidence>
<comment type="subcellular location">
    <subcellularLocation>
        <location evidence="2">Endoplasmic reticulum-Golgi intermediate compartment membrane</location>
        <topology evidence="2">Multi-pass membrane protein</topology>
    </subcellularLocation>
    <subcellularLocation>
        <location evidence="1">Golgi apparatus</location>
        <location evidence="1">cis-Golgi network membrane</location>
        <topology evidence="1">Multi-pass membrane protein</topology>
    </subcellularLocation>
</comment>
<proteinExistence type="inferred from homology"/>
<evidence type="ECO:0000256" key="3">
    <source>
        <dbReference type="ARBA" id="ARBA00005648"/>
    </source>
</evidence>
<evidence type="ECO:0000256" key="5">
    <source>
        <dbReference type="ARBA" id="ARBA00022989"/>
    </source>
</evidence>
<dbReference type="InterPro" id="IPR039542">
    <property type="entry name" value="Erv_N"/>
</dbReference>
<sequence length="276" mass="31453">MNAKDLFDKLRRFDAYPKTLEDFRIKTFGGAAVTVVSSVLMFILFVSELNYYLTLEVHPELFVDTSRGQKLRINIDIVFPKMACDFLSLDAMDVSGDSQIDIHTNLFKQRLDLNGLPINEAPEQHKPGEGKPSTDLEIVTQLDPSRCESCYGAETPDQKCCNTCDEVREAYRKKGWAFQDPNSILQCQREGWSKKIEAQKNEGCKLFGYLEVNKVAGNFHIAPGKSFQQKHVHIHDMQTFSGQKFNITHKINHLSFGHDYPGIINPLDNVYERVDS</sequence>
<evidence type="ECO:0000256" key="4">
    <source>
        <dbReference type="ARBA" id="ARBA00022692"/>
    </source>
</evidence>
<evidence type="ECO:0000256" key="1">
    <source>
        <dbReference type="ARBA" id="ARBA00004257"/>
    </source>
</evidence>
<keyword evidence="4 8" id="KW-0812">Transmembrane</keyword>
<evidence type="ECO:0000256" key="7">
    <source>
        <dbReference type="ARBA" id="ARBA00040493"/>
    </source>
</evidence>
<dbReference type="GO" id="GO:0006890">
    <property type="term" value="P:retrograde vesicle-mediated transport, Golgi to endoplasmic reticulum"/>
    <property type="evidence" value="ECO:0007669"/>
    <property type="project" value="TreeGrafter"/>
</dbReference>
<dbReference type="Pfam" id="PF07970">
    <property type="entry name" value="COPIIcoated_ERV"/>
    <property type="match status" value="1"/>
</dbReference>
<evidence type="ECO:0000313" key="12">
    <source>
        <dbReference type="Proteomes" id="UP000678393"/>
    </source>
</evidence>
<dbReference type="GO" id="GO:0005789">
    <property type="term" value="C:endoplasmic reticulum membrane"/>
    <property type="evidence" value="ECO:0007669"/>
    <property type="project" value="TreeGrafter"/>
</dbReference>
<comment type="similarity">
    <text evidence="3">Belongs to the ERGIC family.</text>
</comment>
<dbReference type="Pfam" id="PF13850">
    <property type="entry name" value="ERGIC_N"/>
    <property type="match status" value="1"/>
</dbReference>
<dbReference type="PANTHER" id="PTHR10984:SF25">
    <property type="entry name" value="ENDOPLASMIC RETICULUM-GOLGI INTERMEDIATE COMPARTMENT PROTEIN 3"/>
    <property type="match status" value="1"/>
</dbReference>
<feature type="domain" description="Endoplasmic reticulum vesicle transporter C-terminal" evidence="9">
    <location>
        <begin position="150"/>
        <end position="271"/>
    </location>
</feature>
<dbReference type="GO" id="GO:0030134">
    <property type="term" value="C:COPII-coated ER to Golgi transport vesicle"/>
    <property type="evidence" value="ECO:0007669"/>
    <property type="project" value="TreeGrafter"/>
</dbReference>
<evidence type="ECO:0000256" key="6">
    <source>
        <dbReference type="ARBA" id="ARBA00023136"/>
    </source>
</evidence>
<dbReference type="InterPro" id="IPR045888">
    <property type="entry name" value="Erv"/>
</dbReference>
<keyword evidence="6 8" id="KW-0472">Membrane</keyword>
<dbReference type="EMBL" id="CAJHNH020002132">
    <property type="protein sequence ID" value="CAG5125691.1"/>
    <property type="molecule type" value="Genomic_DNA"/>
</dbReference>
<dbReference type="GO" id="GO:0000139">
    <property type="term" value="C:Golgi membrane"/>
    <property type="evidence" value="ECO:0007669"/>
    <property type="project" value="TreeGrafter"/>
</dbReference>
<protein>
    <recommendedName>
        <fullName evidence="7">Endoplasmic reticulum-Golgi intermediate compartment protein 3</fullName>
    </recommendedName>
</protein>
<keyword evidence="5 8" id="KW-1133">Transmembrane helix</keyword>
<dbReference type="PANTHER" id="PTHR10984">
    <property type="entry name" value="ENDOPLASMIC RETICULUM-GOLGI INTERMEDIATE COMPARTMENT PROTEIN"/>
    <property type="match status" value="1"/>
</dbReference>
<feature type="domain" description="Endoplasmic reticulum vesicle transporter N-terminal" evidence="10">
    <location>
        <begin position="10"/>
        <end position="99"/>
    </location>
</feature>
<dbReference type="AlphaFoldDB" id="A0A8S3ZFA3"/>
<feature type="transmembrane region" description="Helical" evidence="8">
    <location>
        <begin position="27"/>
        <end position="46"/>
    </location>
</feature>
<name>A0A8S3ZFA3_9EUPU</name>
<evidence type="ECO:0000256" key="8">
    <source>
        <dbReference type="SAM" id="Phobius"/>
    </source>
</evidence>
<evidence type="ECO:0000259" key="9">
    <source>
        <dbReference type="Pfam" id="PF07970"/>
    </source>
</evidence>
<accession>A0A8S3ZFA3</accession>